<evidence type="ECO:0000256" key="3">
    <source>
        <dbReference type="ARBA" id="ARBA00012891"/>
    </source>
</evidence>
<dbReference type="PROSITE" id="PS52039">
    <property type="entry name" value="TOPO_IA_2"/>
    <property type="match status" value="1"/>
</dbReference>
<dbReference type="InterPro" id="IPR023405">
    <property type="entry name" value="Topo_IA_core_domain"/>
</dbReference>
<feature type="domain" description="Topo IA-type catalytic" evidence="7">
    <location>
        <begin position="22"/>
        <end position="333"/>
    </location>
</feature>
<evidence type="ECO:0000256" key="6">
    <source>
        <dbReference type="SAM" id="MobiDB-lite"/>
    </source>
</evidence>
<evidence type="ECO:0000313" key="8">
    <source>
        <dbReference type="EMBL" id="CEG13983.1"/>
    </source>
</evidence>
<dbReference type="GO" id="GO:0003677">
    <property type="term" value="F:DNA binding"/>
    <property type="evidence" value="ECO:0007669"/>
    <property type="project" value="InterPro"/>
</dbReference>
<dbReference type="EMBL" id="CCXY01000450">
    <property type="protein sequence ID" value="CEG13983.1"/>
    <property type="molecule type" value="Genomic_DNA"/>
</dbReference>
<dbReference type="SMART" id="SM00436">
    <property type="entry name" value="TOP1Bc"/>
    <property type="match status" value="1"/>
</dbReference>
<dbReference type="GO" id="GO:0046872">
    <property type="term" value="F:metal ion binding"/>
    <property type="evidence" value="ECO:0007669"/>
    <property type="project" value="UniProtKB-KW"/>
</dbReference>
<dbReference type="Gene3D" id="1.10.290.10">
    <property type="entry name" value="Topoisomerase I, domain 4"/>
    <property type="match status" value="1"/>
</dbReference>
<dbReference type="AlphaFoldDB" id="A0A098ED90"/>
<keyword evidence="5" id="KW-0862">Zinc</keyword>
<evidence type="ECO:0000256" key="5">
    <source>
        <dbReference type="ARBA" id="ARBA00022833"/>
    </source>
</evidence>
<evidence type="ECO:0000256" key="1">
    <source>
        <dbReference type="ARBA" id="ARBA00000213"/>
    </source>
</evidence>
<dbReference type="SUPFAM" id="SSF56712">
    <property type="entry name" value="Prokaryotic type I DNA topoisomerase"/>
    <property type="match status" value="1"/>
</dbReference>
<dbReference type="InterPro" id="IPR013826">
    <property type="entry name" value="Topo_IA_cen_sub3"/>
</dbReference>
<accession>A0A098ED90</accession>
<reference evidence="8" key="1">
    <citation type="submission" date="2014-09" db="EMBL/GenBank/DDBJ databases">
        <authorList>
            <person name="Probst J Alexander"/>
        </authorList>
    </citation>
    <scope>NUCLEOTIDE SEQUENCE</scope>
</reference>
<evidence type="ECO:0000256" key="4">
    <source>
        <dbReference type="ARBA" id="ARBA00022723"/>
    </source>
</evidence>
<keyword evidence="8" id="KW-0413">Isomerase</keyword>
<dbReference type="PANTHER" id="PTHR11390">
    <property type="entry name" value="PROKARYOTIC DNA TOPOISOMERASE"/>
    <property type="match status" value="1"/>
</dbReference>
<dbReference type="SMART" id="SM00437">
    <property type="entry name" value="TOP1Ac"/>
    <property type="match status" value="1"/>
</dbReference>
<protein>
    <recommendedName>
        <fullName evidence="3">DNA topoisomerase</fullName>
        <ecNumber evidence="3">5.6.2.1</ecNumber>
    </recommendedName>
</protein>
<feature type="compositionally biased region" description="Basic and acidic residues" evidence="6">
    <location>
        <begin position="229"/>
        <end position="240"/>
    </location>
</feature>
<evidence type="ECO:0000256" key="2">
    <source>
        <dbReference type="ARBA" id="ARBA00009446"/>
    </source>
</evidence>
<dbReference type="PRINTS" id="PR00417">
    <property type="entry name" value="PRTPISMRASEI"/>
</dbReference>
<dbReference type="InterPro" id="IPR003601">
    <property type="entry name" value="Topo_IA_2"/>
</dbReference>
<dbReference type="Pfam" id="PF01131">
    <property type="entry name" value="Topoisom_bac"/>
    <property type="match status" value="1"/>
</dbReference>
<dbReference type="PANTHER" id="PTHR11390:SF26">
    <property type="entry name" value="DNA TOPOISOMERASE 1"/>
    <property type="match status" value="1"/>
</dbReference>
<dbReference type="GO" id="GO:0006310">
    <property type="term" value="P:DNA recombination"/>
    <property type="evidence" value="ECO:0007669"/>
    <property type="project" value="TreeGrafter"/>
</dbReference>
<dbReference type="InterPro" id="IPR000380">
    <property type="entry name" value="Topo_IA"/>
</dbReference>
<dbReference type="EC" id="5.6.2.1" evidence="3"/>
<comment type="similarity">
    <text evidence="2">Belongs to the type IA topoisomerase family.</text>
</comment>
<name>A0A098ED90_9ZZZZ</name>
<dbReference type="GO" id="GO:0006265">
    <property type="term" value="P:DNA topological change"/>
    <property type="evidence" value="ECO:0007669"/>
    <property type="project" value="InterPro"/>
</dbReference>
<organism evidence="8">
    <name type="scientific">groundwater metagenome</name>
    <dbReference type="NCBI Taxonomy" id="717931"/>
    <lineage>
        <taxon>unclassified sequences</taxon>
        <taxon>metagenomes</taxon>
        <taxon>ecological metagenomes</taxon>
    </lineage>
</organism>
<dbReference type="GO" id="GO:0003917">
    <property type="term" value="F:DNA topoisomerase type I (single strand cut, ATP-independent) activity"/>
    <property type="evidence" value="ECO:0007669"/>
    <property type="project" value="UniProtKB-EC"/>
</dbReference>
<dbReference type="GO" id="GO:0006281">
    <property type="term" value="P:DNA repair"/>
    <property type="evidence" value="ECO:0007669"/>
    <property type="project" value="TreeGrafter"/>
</dbReference>
<comment type="catalytic activity">
    <reaction evidence="1">
        <text>ATP-independent breakage of single-stranded DNA, followed by passage and rejoining.</text>
        <dbReference type="EC" id="5.6.2.1"/>
    </reaction>
</comment>
<dbReference type="InterPro" id="IPR003602">
    <property type="entry name" value="Topo_IA_DNA-bd_dom"/>
</dbReference>
<evidence type="ECO:0000259" key="7">
    <source>
        <dbReference type="PROSITE" id="PS52039"/>
    </source>
</evidence>
<proteinExistence type="inferred from homology"/>
<gene>
    <name evidence="8" type="ORF">MSIBF_A830004</name>
</gene>
<sequence>MKFSTLTKQSILNAFKNLEPTNKGMAYAGMTRHILDWFWGINLSKALSSSLYKILHKFQAMSIGRVQGPSLKILTDREREIKNFIPQKYWEISMLCKKNEDAKNKFLAQHKEGKIFAPEKALNIKEKCKTGKDAAIVEEVKKRKNKISPPPAFDLTELQTEAYVKLKIDPRKTSELAQDLYTSGITSYPRTASNQLTDPIEYYIDIIMKLSENYKEECKILSEKNKEKDLKPNNGKKVDPAHPAIHPTGEDKELEKFSPEHKKLYDLIVRRFLATFGDDAIREIVTANLNNNSEIFIAKGSTTLEEGWLKIYKYAKLDEEEFARTEKRRKTVR</sequence>
<keyword evidence="4" id="KW-0479">Metal-binding</keyword>
<feature type="region of interest" description="Disordered" evidence="6">
    <location>
        <begin position="229"/>
        <end position="253"/>
    </location>
</feature>
<dbReference type="InterPro" id="IPR013497">
    <property type="entry name" value="Topo_IA_cen"/>
</dbReference>